<feature type="coiled-coil region" evidence="1">
    <location>
        <begin position="152"/>
        <end position="179"/>
    </location>
</feature>
<proteinExistence type="predicted"/>
<evidence type="ECO:0000256" key="1">
    <source>
        <dbReference type="SAM" id="Coils"/>
    </source>
</evidence>
<dbReference type="Proteomes" id="UP000559256">
    <property type="component" value="Unassembled WGS sequence"/>
</dbReference>
<feature type="compositionally biased region" description="Acidic residues" evidence="2">
    <location>
        <begin position="92"/>
        <end position="109"/>
    </location>
</feature>
<evidence type="ECO:0008006" key="5">
    <source>
        <dbReference type="Google" id="ProtNLM"/>
    </source>
</evidence>
<keyword evidence="4" id="KW-1185">Reference proteome</keyword>
<protein>
    <recommendedName>
        <fullName evidence="5">Transposase family Tnp2 protein</fullName>
    </recommendedName>
</protein>
<dbReference type="OrthoDB" id="2404451at2759"/>
<evidence type="ECO:0000313" key="4">
    <source>
        <dbReference type="Proteomes" id="UP000559256"/>
    </source>
</evidence>
<comment type="caution">
    <text evidence="3">The sequence shown here is derived from an EMBL/GenBank/DDBJ whole genome shotgun (WGS) entry which is preliminary data.</text>
</comment>
<feature type="region of interest" description="Disordered" evidence="2">
    <location>
        <begin position="92"/>
        <end position="141"/>
    </location>
</feature>
<reference evidence="3 4" key="1">
    <citation type="journal article" date="2020" name="ISME J.">
        <title>Uncovering the hidden diversity of litter-decomposition mechanisms in mushroom-forming fungi.</title>
        <authorList>
            <person name="Floudas D."/>
            <person name="Bentzer J."/>
            <person name="Ahren D."/>
            <person name="Johansson T."/>
            <person name="Persson P."/>
            <person name="Tunlid A."/>
        </authorList>
    </citation>
    <scope>NUCLEOTIDE SEQUENCE [LARGE SCALE GENOMIC DNA]</scope>
    <source>
        <strain evidence="3 4">CBS 291.85</strain>
    </source>
</reference>
<sequence>MSERNAFNHERAAFIAEKGAEAAQEVAEAMDVALLEADDDDNGDLDGNTAIDAIMPRESVPQDVTIPLAEEQVFKSGNDADVIIDDSVPFEDISEMDIPNDSESDEDEREHDRLLDEEHGIDWEKEEAEYSEAGSASDDEFDGIEEEINRGLNADELAMEELLAELEEYEDILSDEELTSLRTFAFKLKSNITNAGFDMLPFVFPREPVKTWKATQHEVAELSGLHPHVYDMCVNSCLAYTGPYTEHMTCQFCGEQRLRPDGKPRKLFVYIPLIPRLIGYYRSPSMIEKLKYRSNIESDGDVIDDVFDSTLYQELLNKSVVVNGETLDHKHFSDRRDIALGFGTDGFAPWRRRKKTCWPLIIFNYNLAPEVRFHREHTLCLGVIPGPKKPKDFDSFGWPFKEELEKLAKGVTAWDAEMRTMFKLFAYLLYLFGDMPAMSMVMRMKGHNGYRPCRMCNIPGVMPPGARTYYLPLDRSMHPDVASDPAAVKSYHPLRLPYRTPAEFQEQAAQVEFAISSRQSEILSREYGIKGISIFSQLSSITFPNSFPHDFMHLVFENNLENLVKHWTGQFKGLDDGFGGYQFAEGVWTAIGAATAASGDLIPSCFGQRPPDVSDDRQALTAESWSFWLQYIGPVVLRGQLPDAVFTHFVQFAKLVGLCLQFEYTKEDIRKIRLGFANWVYKYEELYIQNNASRLSAAPVTLHGLLHIPDHIEQTGPTWASWAFPIERFCGFLSPKFKSRRYPWANISNFILADARLSHVTVTRQLENELRLKRVKTGDIKGQFTHPSYNTCILHPPRKPSSTVTPSLHDKIIIHFTTRFAPSPTPNAVKKCRAEVKKCYDRSRVTRWATVRINFEGGDTIRAASILPYAEDRRDATFVRFDALIDQNARVRNVDIEEQRAVFFGRLQHLFVVDFPAAPTLGLEEPTTFILAGIERCDVLFKDQMGFSYYANLKPLEVLDITTVQCLVGRVIAGPTQWAIIDRSGTLERSYYAPPDTP</sequence>
<dbReference type="EMBL" id="JAACJM010000011">
    <property type="protein sequence ID" value="KAF5370298.1"/>
    <property type="molecule type" value="Genomic_DNA"/>
</dbReference>
<organism evidence="3 4">
    <name type="scientific">Tetrapyrgos nigripes</name>
    <dbReference type="NCBI Taxonomy" id="182062"/>
    <lineage>
        <taxon>Eukaryota</taxon>
        <taxon>Fungi</taxon>
        <taxon>Dikarya</taxon>
        <taxon>Basidiomycota</taxon>
        <taxon>Agaricomycotina</taxon>
        <taxon>Agaricomycetes</taxon>
        <taxon>Agaricomycetidae</taxon>
        <taxon>Agaricales</taxon>
        <taxon>Marasmiineae</taxon>
        <taxon>Marasmiaceae</taxon>
        <taxon>Tetrapyrgos</taxon>
    </lineage>
</organism>
<evidence type="ECO:0000313" key="3">
    <source>
        <dbReference type="EMBL" id="KAF5370298.1"/>
    </source>
</evidence>
<feature type="compositionally biased region" description="Basic and acidic residues" evidence="2">
    <location>
        <begin position="110"/>
        <end position="123"/>
    </location>
</feature>
<evidence type="ECO:0000256" key="2">
    <source>
        <dbReference type="SAM" id="MobiDB-lite"/>
    </source>
</evidence>
<keyword evidence="1" id="KW-0175">Coiled coil</keyword>
<dbReference type="PANTHER" id="PTHR46579:SF1">
    <property type="entry name" value="F5_8 TYPE C DOMAIN-CONTAINING PROTEIN"/>
    <property type="match status" value="1"/>
</dbReference>
<dbReference type="InterPro" id="IPR004242">
    <property type="entry name" value="Transposase_21"/>
</dbReference>
<dbReference type="PANTHER" id="PTHR46579">
    <property type="entry name" value="F5/8 TYPE C DOMAIN-CONTAINING PROTEIN-RELATED"/>
    <property type="match status" value="1"/>
</dbReference>
<name>A0A8H5LUT0_9AGAR</name>
<dbReference type="AlphaFoldDB" id="A0A8H5LUT0"/>
<dbReference type="Pfam" id="PF02992">
    <property type="entry name" value="Transposase_21"/>
    <property type="match status" value="1"/>
</dbReference>
<gene>
    <name evidence="3" type="ORF">D9758_006954</name>
</gene>
<accession>A0A8H5LUT0</accession>